<keyword evidence="11" id="KW-1185">Reference proteome</keyword>
<comment type="caution">
    <text evidence="10">The sequence shown here is derived from an EMBL/GenBank/DDBJ whole genome shotgun (WGS) entry which is preliminary data.</text>
</comment>
<dbReference type="Proteomes" id="UP000693981">
    <property type="component" value="Unassembled WGS sequence"/>
</dbReference>
<dbReference type="GO" id="GO:0031965">
    <property type="term" value="C:nuclear membrane"/>
    <property type="evidence" value="ECO:0007669"/>
    <property type="project" value="UniProtKB-UniRule"/>
</dbReference>
<dbReference type="GO" id="GO:0017056">
    <property type="term" value="F:structural constituent of nuclear pore"/>
    <property type="evidence" value="ECO:0007669"/>
    <property type="project" value="TreeGrafter"/>
</dbReference>
<comment type="subcellular location">
    <subcellularLocation>
        <location evidence="1 9">Nucleus</location>
        <location evidence="1 9">Nuclear pore complex</location>
    </subcellularLocation>
</comment>
<evidence type="ECO:0000256" key="7">
    <source>
        <dbReference type="ARBA" id="ARBA00023132"/>
    </source>
</evidence>
<keyword evidence="4 9" id="KW-0509">mRNA transport</keyword>
<dbReference type="AlphaFoldDB" id="A0A8T1X2F7"/>
<keyword evidence="3 9" id="KW-0813">Transport</keyword>
<name>A0A8T1X2F7_9STRA</name>
<accession>A0A8T1X2F7</accession>
<dbReference type="OrthoDB" id="17644at2759"/>
<evidence type="ECO:0000256" key="8">
    <source>
        <dbReference type="ARBA" id="ARBA00023242"/>
    </source>
</evidence>
<keyword evidence="7 9" id="KW-0906">Nuclear pore complex</keyword>
<evidence type="ECO:0000256" key="3">
    <source>
        <dbReference type="ARBA" id="ARBA00022448"/>
    </source>
</evidence>
<organism evidence="10 11">
    <name type="scientific">Phytophthora boehmeriae</name>
    <dbReference type="NCBI Taxonomy" id="109152"/>
    <lineage>
        <taxon>Eukaryota</taxon>
        <taxon>Sar</taxon>
        <taxon>Stramenopiles</taxon>
        <taxon>Oomycota</taxon>
        <taxon>Peronosporomycetes</taxon>
        <taxon>Peronosporales</taxon>
        <taxon>Peronosporaceae</taxon>
        <taxon>Phytophthora</taxon>
    </lineage>
</organism>
<keyword evidence="6 9" id="KW-0811">Translocation</keyword>
<evidence type="ECO:0000256" key="2">
    <source>
        <dbReference type="ARBA" id="ARBA00005573"/>
    </source>
</evidence>
<dbReference type="EMBL" id="JAGDFL010000045">
    <property type="protein sequence ID" value="KAG7399761.1"/>
    <property type="molecule type" value="Genomic_DNA"/>
</dbReference>
<dbReference type="PANTHER" id="PTHR13373:SF21">
    <property type="entry name" value="NUCLEAR PORE COMPLEX PROTEIN NUP85"/>
    <property type="match status" value="1"/>
</dbReference>
<dbReference type="GO" id="GO:0006606">
    <property type="term" value="P:protein import into nucleus"/>
    <property type="evidence" value="ECO:0007669"/>
    <property type="project" value="TreeGrafter"/>
</dbReference>
<evidence type="ECO:0000256" key="4">
    <source>
        <dbReference type="ARBA" id="ARBA00022816"/>
    </source>
</evidence>
<dbReference type="Pfam" id="PF07575">
    <property type="entry name" value="Nucleopor_Nup85"/>
    <property type="match status" value="1"/>
</dbReference>
<dbReference type="PANTHER" id="PTHR13373">
    <property type="entry name" value="FROUNT PROTEIN-RELATED"/>
    <property type="match status" value="1"/>
</dbReference>
<sequence>MAFASSSGASSDAIEILLATRQLPVVEKELVFGRRSTDAAASRSTAGAAWGKSARKWVAASSSSSVGREYGDAMPRELRTLVAASLDVFLRLQHQQNQLGAFGIARASREYREALKTCVFALEDRLEQQTETQDAVKEEEDKFLDLLKVSLAIWHLCELLFLRGGARGSDRSLAYELALWLQEHYASSLLERVEAESSRMKQEENPEQDQTFWTTIQSLVMAGNGVSAWSLLATHSSYKSLFSRDSTSLTGASMKQSFQAVQRLLQTMPGRVENASAGMEVDGVTEWKDWHDACQYLLNSDSYVKSNDGLTKLLEIMVAKEDTLKEHADSWYELMMARLFLEEPKTIAHRFEFLMANCFRAYNNDEASMGNFDCIIMAILQYDVQTALQDIIELGFSWMAAHLADLLQKSNVITTDKLLPLVDCTLQERFLLQYAMEIGASSGMWQFAMRYYEYCPKFGAISIQSALEREPVPTDYKAERLLDYCQGKKWLAETQQHITHQRAQDCKEQKTYAAALHWMLRGNHLEEVDVLCDLILHECSNTNSLTPLHEAVQFMETHPEFARPQKLAWLIRFREFHLVLDDRETLRRRLSAGCSQSNTDERGGVESKLRFVSMEAAKRLGWLFSSTEAPKALRSEILQQAERLLVESPSVFASQHLYSLMAYLQQLDRSFDRQQFYEAGSNKQLKERIESLISRNLAEAILQEATMGATSTTVSCHQAALPAQESYLISDSSFTPMEE</sequence>
<comment type="function">
    <text evidence="9">Functions as a component of the nuclear pore complex (NPC).</text>
</comment>
<keyword evidence="8 9" id="KW-0539">Nucleus</keyword>
<keyword evidence="5 9" id="KW-0653">Protein transport</keyword>
<comment type="subunit">
    <text evidence="9">Component of the nuclear pore complex (NPC).</text>
</comment>
<comment type="similarity">
    <text evidence="2 9">Belongs to the nucleoporin Nup85 family.</text>
</comment>
<evidence type="ECO:0000256" key="9">
    <source>
        <dbReference type="RuleBase" id="RU365073"/>
    </source>
</evidence>
<reference evidence="10" key="1">
    <citation type="submission" date="2021-02" db="EMBL/GenBank/DDBJ databases">
        <authorList>
            <person name="Palmer J.M."/>
        </authorList>
    </citation>
    <scope>NUCLEOTIDE SEQUENCE</scope>
    <source>
        <strain evidence="10">SCRP23</strain>
    </source>
</reference>
<evidence type="ECO:0000256" key="5">
    <source>
        <dbReference type="ARBA" id="ARBA00022927"/>
    </source>
</evidence>
<keyword evidence="9" id="KW-0472">Membrane</keyword>
<evidence type="ECO:0000313" key="11">
    <source>
        <dbReference type="Proteomes" id="UP000693981"/>
    </source>
</evidence>
<evidence type="ECO:0000256" key="1">
    <source>
        <dbReference type="ARBA" id="ARBA00004567"/>
    </source>
</evidence>
<protein>
    <recommendedName>
        <fullName evidence="9">Nuclear pore complex protein Nup85</fullName>
    </recommendedName>
</protein>
<dbReference type="GO" id="GO:0045893">
    <property type="term" value="P:positive regulation of DNA-templated transcription"/>
    <property type="evidence" value="ECO:0007669"/>
    <property type="project" value="TreeGrafter"/>
</dbReference>
<evidence type="ECO:0000313" key="10">
    <source>
        <dbReference type="EMBL" id="KAG7399761.1"/>
    </source>
</evidence>
<dbReference type="GO" id="GO:0006406">
    <property type="term" value="P:mRNA export from nucleus"/>
    <property type="evidence" value="ECO:0007669"/>
    <property type="project" value="TreeGrafter"/>
</dbReference>
<dbReference type="InterPro" id="IPR011502">
    <property type="entry name" value="Nucleoporin_Nup85"/>
</dbReference>
<dbReference type="GO" id="GO:0031080">
    <property type="term" value="C:nuclear pore outer ring"/>
    <property type="evidence" value="ECO:0007669"/>
    <property type="project" value="TreeGrafter"/>
</dbReference>
<evidence type="ECO:0000256" key="6">
    <source>
        <dbReference type="ARBA" id="ARBA00023010"/>
    </source>
</evidence>
<gene>
    <name evidence="10" type="primary">NUP85</name>
    <name evidence="10" type="ORF">PHYBOEH_007924</name>
</gene>
<proteinExistence type="inferred from homology"/>